<keyword evidence="2" id="KW-1185">Reference proteome</keyword>
<dbReference type="STRING" id="749551.HMPREF9555_00970"/>
<comment type="caution">
    <text evidence="1">The sequence shown here is derived from an EMBL/GenBank/DDBJ whole genome shotgun (WGS) entry which is preliminary data.</text>
</comment>
<evidence type="ECO:0000313" key="1">
    <source>
        <dbReference type="EMBL" id="EFW29742.1"/>
    </source>
</evidence>
<sequence>MHFSQIFLTDGLTFTTLPPSVLPAFKSIFPILAQNFFDEKIFYAAYLVALLSFI</sequence>
<reference evidence="1 2" key="1">
    <citation type="submission" date="2010-08" db="EMBL/GenBank/DDBJ databases">
        <authorList>
            <person name="Weinstock G."/>
            <person name="Sodergren E."/>
            <person name="Clifton S."/>
            <person name="Fulton L."/>
            <person name="Fulton B."/>
            <person name="Courtney L."/>
            <person name="Fronick C."/>
            <person name="Harrison M."/>
            <person name="Strong C."/>
            <person name="Farmer C."/>
            <person name="Delahaunty K."/>
            <person name="Markovic C."/>
            <person name="Hall O."/>
            <person name="Minx P."/>
            <person name="Tomlinson C."/>
            <person name="Mitreva M."/>
            <person name="Hou S."/>
            <person name="Chen J."/>
            <person name="Wollam A."/>
            <person name="Pepin K.H."/>
            <person name="Johnson M."/>
            <person name="Bhonagiri V."/>
            <person name="Zhang X."/>
            <person name="Suruliraj S."/>
            <person name="Warren W."/>
            <person name="Chinwalla A."/>
            <person name="Mardis E.R."/>
            <person name="Wilson R.K."/>
        </authorList>
    </citation>
    <scope>NUCLEOTIDE SEQUENCE [LARGE SCALE GENOMIC DNA]</scope>
    <source>
        <strain evidence="1 2">F0399</strain>
    </source>
</reference>
<evidence type="ECO:0000313" key="2">
    <source>
        <dbReference type="Proteomes" id="UP000004633"/>
    </source>
</evidence>
<name>E7N1W0_9FIRM</name>
<dbReference type="EMBL" id="AECV01000016">
    <property type="protein sequence ID" value="EFW29742.1"/>
    <property type="molecule type" value="Genomic_DNA"/>
</dbReference>
<gene>
    <name evidence="1" type="ORF">HMPREF9555_00970</name>
</gene>
<dbReference type="Proteomes" id="UP000004633">
    <property type="component" value="Unassembled WGS sequence"/>
</dbReference>
<dbReference type="AlphaFoldDB" id="E7N1W0"/>
<protein>
    <submittedName>
        <fullName evidence="1">Uncharacterized protein</fullName>
    </submittedName>
</protein>
<organism evidence="1 2">
    <name type="scientific">Selenomonas artemidis F0399</name>
    <dbReference type="NCBI Taxonomy" id="749551"/>
    <lineage>
        <taxon>Bacteria</taxon>
        <taxon>Bacillati</taxon>
        <taxon>Bacillota</taxon>
        <taxon>Negativicutes</taxon>
        <taxon>Selenomonadales</taxon>
        <taxon>Selenomonadaceae</taxon>
        <taxon>Selenomonas</taxon>
    </lineage>
</organism>
<dbReference type="HOGENOM" id="CLU_3047896_0_0_9"/>
<accession>E7N1W0</accession>
<proteinExistence type="predicted"/>